<sequence>MSTSTPLAATTGPAPAADSTITRPRTRWAAIIWGALFAAVAAGALWLLSADDRRAGVADWTTSLSPTTMSALLILTVGVLLLVAGASALVRRAQRGIAARSEQHPLGHVPAE</sequence>
<dbReference type="EMBL" id="CP158357">
    <property type="protein sequence ID" value="XBX78007.1"/>
    <property type="molecule type" value="Genomic_DNA"/>
</dbReference>
<feature type="region of interest" description="Disordered" evidence="1">
    <location>
        <begin position="1"/>
        <end position="20"/>
    </location>
</feature>
<evidence type="ECO:0000256" key="2">
    <source>
        <dbReference type="SAM" id="Phobius"/>
    </source>
</evidence>
<keyword evidence="2" id="KW-0812">Transmembrane</keyword>
<evidence type="ECO:0000313" key="3">
    <source>
        <dbReference type="EMBL" id="XBX78007.1"/>
    </source>
</evidence>
<gene>
    <name evidence="3" type="ORF">ABS642_19150</name>
</gene>
<evidence type="ECO:0000256" key="1">
    <source>
        <dbReference type="SAM" id="MobiDB-lite"/>
    </source>
</evidence>
<keyword evidence="2" id="KW-0472">Membrane</keyword>
<name>A0AAU7VU70_9MICO</name>
<feature type="transmembrane region" description="Helical" evidence="2">
    <location>
        <begin position="69"/>
        <end position="90"/>
    </location>
</feature>
<feature type="transmembrane region" description="Helical" evidence="2">
    <location>
        <begin position="28"/>
        <end position="49"/>
    </location>
</feature>
<dbReference type="RefSeq" id="WP_350351396.1">
    <property type="nucleotide sequence ID" value="NZ_CP158357.1"/>
</dbReference>
<dbReference type="AlphaFoldDB" id="A0AAU7VU70"/>
<keyword evidence="2" id="KW-1133">Transmembrane helix</keyword>
<protein>
    <submittedName>
        <fullName evidence="3">Uncharacterized protein</fullName>
    </submittedName>
</protein>
<accession>A0AAU7VU70</accession>
<reference evidence="3" key="1">
    <citation type="submission" date="2024-06" db="EMBL/GenBank/DDBJ databases">
        <title>Draft genome sequence of Microbacterium sp. strain A8/3-1, isolated from Oxytropis tragacanthoides Fisch. ex DC. Root nodules in the Altai region of Russia.</title>
        <authorList>
            <person name="Sazanova A."/>
            <person name="Guro P."/>
            <person name="Kuznetsova I."/>
            <person name="Belimov A."/>
            <person name="Safronova V."/>
        </authorList>
    </citation>
    <scope>NUCLEOTIDE SEQUENCE</scope>
    <source>
        <strain evidence="3">A8/3-1</strain>
    </source>
</reference>
<organism evidence="3">
    <name type="scientific">Microbacterium sp. A8/3-1</name>
    <dbReference type="NCBI Taxonomy" id="3160749"/>
    <lineage>
        <taxon>Bacteria</taxon>
        <taxon>Bacillati</taxon>
        <taxon>Actinomycetota</taxon>
        <taxon>Actinomycetes</taxon>
        <taxon>Micrococcales</taxon>
        <taxon>Microbacteriaceae</taxon>
        <taxon>Microbacterium</taxon>
    </lineage>
</organism>
<proteinExistence type="predicted"/>